<evidence type="ECO:0000256" key="1">
    <source>
        <dbReference type="SAM" id="MobiDB-lite"/>
    </source>
</evidence>
<evidence type="ECO:0000313" key="4">
    <source>
        <dbReference type="Proteomes" id="UP000808337"/>
    </source>
</evidence>
<evidence type="ECO:0000313" key="3">
    <source>
        <dbReference type="EMBL" id="MBK9983105.1"/>
    </source>
</evidence>
<feature type="region of interest" description="Disordered" evidence="1">
    <location>
        <begin position="1028"/>
        <end position="1065"/>
    </location>
</feature>
<keyword evidence="2" id="KW-0732">Signal</keyword>
<comment type="caution">
    <text evidence="3">The sequence shown here is derived from an EMBL/GenBank/DDBJ whole genome shotgun (WGS) entry which is preliminary data.</text>
</comment>
<reference evidence="3 4" key="1">
    <citation type="submission" date="2020-10" db="EMBL/GenBank/DDBJ databases">
        <title>Connecting structure to function with the recovery of over 1000 high-quality activated sludge metagenome-assembled genomes encoding full-length rRNA genes using long-read sequencing.</title>
        <authorList>
            <person name="Singleton C.M."/>
            <person name="Petriglieri F."/>
            <person name="Kristensen J.M."/>
            <person name="Kirkegaard R.H."/>
            <person name="Michaelsen T.Y."/>
            <person name="Andersen M.H."/>
            <person name="Karst S.M."/>
            <person name="Dueholm M.S."/>
            <person name="Nielsen P.H."/>
            <person name="Albertsen M."/>
        </authorList>
    </citation>
    <scope>NUCLEOTIDE SEQUENCE [LARGE SCALE GENOMIC DNA]</scope>
    <source>
        <strain evidence="3">Ribe_18-Q3-R11-54_MAXAC.273</strain>
    </source>
</reference>
<accession>A0A9D7SWS6</accession>
<dbReference type="Proteomes" id="UP000808337">
    <property type="component" value="Unassembled WGS sequence"/>
</dbReference>
<protein>
    <recommendedName>
        <fullName evidence="5">T9SS C-terminal target domain-containing protein</fullName>
    </recommendedName>
</protein>
<dbReference type="EMBL" id="JADKGY010000008">
    <property type="protein sequence ID" value="MBK9983105.1"/>
    <property type="molecule type" value="Genomic_DNA"/>
</dbReference>
<feature type="signal peptide" evidence="2">
    <location>
        <begin position="1"/>
        <end position="22"/>
    </location>
</feature>
<evidence type="ECO:0000256" key="2">
    <source>
        <dbReference type="SAM" id="SignalP"/>
    </source>
</evidence>
<evidence type="ECO:0008006" key="5">
    <source>
        <dbReference type="Google" id="ProtNLM"/>
    </source>
</evidence>
<gene>
    <name evidence="3" type="ORF">IPP15_11905</name>
</gene>
<proteinExistence type="predicted"/>
<name>A0A9D7SWS6_9BACT</name>
<organism evidence="3 4">
    <name type="scientific">Candidatus Opimibacter skivensis</name>
    <dbReference type="NCBI Taxonomy" id="2982028"/>
    <lineage>
        <taxon>Bacteria</taxon>
        <taxon>Pseudomonadati</taxon>
        <taxon>Bacteroidota</taxon>
        <taxon>Saprospiria</taxon>
        <taxon>Saprospirales</taxon>
        <taxon>Saprospiraceae</taxon>
        <taxon>Candidatus Opimibacter</taxon>
    </lineage>
</organism>
<sequence length="1372" mass="151680">MEKRIRLILASILMLTSMLSYAYIEPTHQGPKVNPKDKPISYRSDCAAATMSYDLAINNVRARLLDGGDVWWDLSVGQYIVPKVDPALGVPGVSSIFAGAVWLGGYDDAGNLKIAAQTYRRATANDFWPGPLSSIGTTGADTCLNWDKFFIVKGLTIKNHIKAFKLAEVEGIPFDCESVPDELKKYPARGNPYWSKYYDFDLPNDNQGLGAFFDANGDNRYDPCDGDYPAIEVRGCPTESNFPDEIVFWVYNDAGNSHTNTNGKPIRMEVQVQAFAYATNDQINDMTFYRYKLINRAVSVIDSTYFGMWVDPDLGCSEDDFIGCDTSRSMMYVYNQDATDGDVGCDCSTGGGSTYCNDVPILGVDYFRGPRKPVRQIDTFKLGEPLDRDFYTNVYDTLGTIGDSLIILDVDFLTELGMSSFTYHVRQTAGSWPSAMWDPQTDVEFYRFLSGSWRDGSPYTFGGTGYNLGATERLKYSFPGDPNNPAGWSMCSAGFQQKMDPRTVQATGPFRLDPGAINELIIGVVWVPDQIYPCPDLHELRSADDLAQALFNNCFILPNGPDAPDLDWIELDRELIMVLSNDPKSSNNANELYSERGLEVPERTIDSTYLFEGYKVYQLLNGNVTLGDLEDVTKARLVFQVDKRNGVDILYNWTTIKGPHDVDVWVPVEQVNGADDGIKHTFNIVEDQFASGDRRLVNHKHYYYTAIAYAYNEFAPFDPANLIGQRKPYLEGRGNIKTYDPLPHPQTFQEINGLYGEGSVVTRLEGVGAGENFLELGEGELDEILSGNNNGEVTYAPGAAPIRVSVFNPLVVKDGEYILEFTDPFPTLDSLSANAGWKFYNVNDPSKIYTNEKPLSNLNEQLIADLGISVYIGQSDDAGDRKDKSNGTIGYSVTYKDASKPKWLDFVGDDLAGSPIFNFIQTELPTYPNFLLDPDRAFSTFAPWVPFILTDFMQDEPAENPAGWNITPGWLDPSGASVQSSQFGGTLQNLNNVDIILTSDTSKWSRCAVVETANAYYTSTTAPGIGLKSEGDKKSFQARSRPSVGKADKNGDGFPDPDGAKDANGNPLTGMGWFPGYAVDVETGLRLNIFFGENSCYRDFVSDALAVGNIAYDMIWDPGSQLVVTSGGPINNISPLEVFVGGQQYVYVMRSAYDGCTALRKDLDRTGIIKARALAQITWTAIPLLANDPTISLLPLNEGLIPNDVTFKLRVDNPYQLAVGNGEHNKYPTYRVKFEGVTPAPLTEAQIPQALAAINVVPNPYLAYSDYETSSFDNTVKITNLPGFCTVTIYSLDGRFIRQYERNEVAKPNSPPRTLPPVAVNQIEPDLEWNLKNFAGIPIASGVYLIHVNAPGLGERVIKWFGISRQFDPSGL</sequence>
<feature type="chain" id="PRO_5039394945" description="T9SS C-terminal target domain-containing protein" evidence="2">
    <location>
        <begin position="23"/>
        <end position="1372"/>
    </location>
</feature>